<evidence type="ECO:0000313" key="2">
    <source>
        <dbReference type="EMBL" id="KAF6743319.1"/>
    </source>
</evidence>
<evidence type="ECO:0000256" key="1">
    <source>
        <dbReference type="SAM" id="MobiDB-lite"/>
    </source>
</evidence>
<gene>
    <name evidence="2" type="ORF">DFP72DRAFT_1053087</name>
</gene>
<protein>
    <submittedName>
        <fullName evidence="2">Uncharacterized protein</fullName>
    </submittedName>
</protein>
<accession>A0A8H6HA94</accession>
<keyword evidence="3" id="KW-1185">Reference proteome</keyword>
<comment type="caution">
    <text evidence="2">The sequence shown here is derived from an EMBL/GenBank/DDBJ whole genome shotgun (WGS) entry which is preliminary data.</text>
</comment>
<feature type="region of interest" description="Disordered" evidence="1">
    <location>
        <begin position="109"/>
        <end position="129"/>
    </location>
</feature>
<dbReference type="Proteomes" id="UP000521943">
    <property type="component" value="Unassembled WGS sequence"/>
</dbReference>
<evidence type="ECO:0000313" key="3">
    <source>
        <dbReference type="Proteomes" id="UP000521943"/>
    </source>
</evidence>
<organism evidence="2 3">
    <name type="scientific">Ephemerocybe angulata</name>
    <dbReference type="NCBI Taxonomy" id="980116"/>
    <lineage>
        <taxon>Eukaryota</taxon>
        <taxon>Fungi</taxon>
        <taxon>Dikarya</taxon>
        <taxon>Basidiomycota</taxon>
        <taxon>Agaricomycotina</taxon>
        <taxon>Agaricomycetes</taxon>
        <taxon>Agaricomycetidae</taxon>
        <taxon>Agaricales</taxon>
        <taxon>Agaricineae</taxon>
        <taxon>Psathyrellaceae</taxon>
        <taxon>Ephemerocybe</taxon>
    </lineage>
</organism>
<sequence>MGRYRPRRVSRYRGEYPTEGALRTFRLQERPTFMRRNPNPRRADYLPPLPPTGGPTVAHDITPSRHVPPSIEPLRPATTAYVGASRLCPVFDVHLSHGQTCLTPLQLPLSPRSSRSHARPGYDALPTHHTVPRHVPTLWVTRRTPYSRRVGKRRSARRFVTTAGGLYLAGIDERTDTLRLRKGRDEGFEGRSGRSR</sequence>
<dbReference type="AlphaFoldDB" id="A0A8H6HA94"/>
<proteinExistence type="predicted"/>
<reference evidence="2 3" key="1">
    <citation type="submission" date="2020-07" db="EMBL/GenBank/DDBJ databases">
        <title>Comparative genomics of pyrophilous fungi reveals a link between fire events and developmental genes.</title>
        <authorList>
            <consortium name="DOE Joint Genome Institute"/>
            <person name="Steindorff A.S."/>
            <person name="Carver A."/>
            <person name="Calhoun S."/>
            <person name="Stillman K."/>
            <person name="Liu H."/>
            <person name="Lipzen A."/>
            <person name="Pangilinan J."/>
            <person name="Labutti K."/>
            <person name="Bruns T.D."/>
            <person name="Grigoriev I.V."/>
        </authorList>
    </citation>
    <scope>NUCLEOTIDE SEQUENCE [LARGE SCALE GENOMIC DNA]</scope>
    <source>
        <strain evidence="2 3">CBS 144469</strain>
    </source>
</reference>
<name>A0A8H6HA94_9AGAR</name>
<dbReference type="EMBL" id="JACGCI010000148">
    <property type="protein sequence ID" value="KAF6743319.1"/>
    <property type="molecule type" value="Genomic_DNA"/>
</dbReference>